<protein>
    <submittedName>
        <fullName evidence="6">Class III aminotransferase</fullName>
    </submittedName>
</protein>
<evidence type="ECO:0000256" key="5">
    <source>
        <dbReference type="RuleBase" id="RU003560"/>
    </source>
</evidence>
<dbReference type="FunFam" id="3.40.640.10:FF:000004">
    <property type="entry name" value="Acetylornithine aminotransferase"/>
    <property type="match status" value="1"/>
</dbReference>
<evidence type="ECO:0000313" key="7">
    <source>
        <dbReference type="Proteomes" id="UP000005268"/>
    </source>
</evidence>
<dbReference type="PANTHER" id="PTHR11986">
    <property type="entry name" value="AMINOTRANSFERASE CLASS III"/>
    <property type="match status" value="1"/>
</dbReference>
<evidence type="ECO:0000256" key="3">
    <source>
        <dbReference type="ARBA" id="ARBA00022679"/>
    </source>
</evidence>
<dbReference type="GO" id="GO:0008483">
    <property type="term" value="F:transaminase activity"/>
    <property type="evidence" value="ECO:0007669"/>
    <property type="project" value="UniProtKB-KW"/>
</dbReference>
<evidence type="ECO:0000256" key="2">
    <source>
        <dbReference type="ARBA" id="ARBA00022576"/>
    </source>
</evidence>
<dbReference type="PROSITE" id="PS00600">
    <property type="entry name" value="AA_TRANSFER_CLASS_3"/>
    <property type="match status" value="1"/>
</dbReference>
<gene>
    <name evidence="6" type="ORF">YSA_05753</name>
</gene>
<keyword evidence="3 6" id="KW-0808">Transferase</keyword>
<dbReference type="InterPro" id="IPR050103">
    <property type="entry name" value="Class-III_PLP-dep_AT"/>
</dbReference>
<dbReference type="InterPro" id="IPR005814">
    <property type="entry name" value="Aminotrans_3"/>
</dbReference>
<evidence type="ECO:0000313" key="6">
    <source>
        <dbReference type="EMBL" id="AFK69889.1"/>
    </source>
</evidence>
<sequence>MAALYRDWLEPLMNLFNLRRSAPAAAAEPKRAPVIVPHASELSPERLMPGAERAAQVFVRGQGSWLWDNEGHAYLDFTQGGAVNSLGHSPSVLVKALGNQAQALINPGSGFHNRGLLGLVNRLCQSTGSDQAYLLNSGAEACEGAIKLARKWGQLHRNGAYHIITASQACHGRSLGALSASDPLPCNRCEPGLPGFSKVPFNDLAALHAEVDSRTVAIMLEPIQGEAGVIPATQEYLKGVETLCRELGILLILDEVQTGIGRCGALLAEELYGVRADIITLGKGLGGGVPLAALLARGKACCAEPGELEGSHHGNALMCAAGLAVLDSVLEPGFLAQVQDNGRHLREGLSRLTGRYGQGEVRGHGLLWALQLKENLARELVAAALHEGLLLNAPQADVVRFSPALTVSKGNIDEMLLRLARAFARLHAQQQARREVPA</sequence>
<dbReference type="Proteomes" id="UP000005268">
    <property type="component" value="Chromosome"/>
</dbReference>
<dbReference type="KEGG" id="ppi:YSA_05753"/>
<dbReference type="Pfam" id="PF00202">
    <property type="entry name" value="Aminotran_3"/>
    <property type="match status" value="1"/>
</dbReference>
<comment type="similarity">
    <text evidence="5">Belongs to the class-III pyridoxal-phosphate-dependent aminotransferase family.</text>
</comment>
<organism evidence="6 7">
    <name type="scientific">Pseudomonas putida ND6</name>
    <dbReference type="NCBI Taxonomy" id="231023"/>
    <lineage>
        <taxon>Bacteria</taxon>
        <taxon>Pseudomonadati</taxon>
        <taxon>Pseudomonadota</taxon>
        <taxon>Gammaproteobacteria</taxon>
        <taxon>Pseudomonadales</taxon>
        <taxon>Pseudomonadaceae</taxon>
        <taxon>Pseudomonas</taxon>
    </lineage>
</organism>
<dbReference type="GO" id="GO:0030170">
    <property type="term" value="F:pyridoxal phosphate binding"/>
    <property type="evidence" value="ECO:0007669"/>
    <property type="project" value="InterPro"/>
</dbReference>
<dbReference type="InterPro" id="IPR015421">
    <property type="entry name" value="PyrdxlP-dep_Trfase_major"/>
</dbReference>
<comment type="cofactor">
    <cofactor evidence="1">
        <name>pyridoxal 5'-phosphate</name>
        <dbReference type="ChEBI" id="CHEBI:597326"/>
    </cofactor>
</comment>
<dbReference type="AlphaFoldDB" id="I3UWL8"/>
<dbReference type="InterPro" id="IPR015422">
    <property type="entry name" value="PyrdxlP-dep_Trfase_small"/>
</dbReference>
<reference evidence="6 7" key="1">
    <citation type="journal article" date="2012" name="J. Bacteriol.">
        <title>Complete Genome Sequence of the Naphthalene-Degrading Pseudomonas putida Strain ND6.</title>
        <authorList>
            <person name="Li S."/>
            <person name="Zhao H."/>
            <person name="Li Y."/>
            <person name="Niu S."/>
            <person name="Cai B."/>
        </authorList>
    </citation>
    <scope>NUCLEOTIDE SEQUENCE [LARGE SCALE GENOMIC DNA]</scope>
    <source>
        <strain evidence="6 7">ND6</strain>
    </source>
</reference>
<keyword evidence="2 6" id="KW-0032">Aminotransferase</keyword>
<dbReference type="Gene3D" id="3.40.640.10">
    <property type="entry name" value="Type I PLP-dependent aspartate aminotransferase-like (Major domain)"/>
    <property type="match status" value="1"/>
</dbReference>
<dbReference type="Gene3D" id="3.90.1150.10">
    <property type="entry name" value="Aspartate Aminotransferase, domain 1"/>
    <property type="match status" value="1"/>
</dbReference>
<name>I3UWL8_PSEPU</name>
<dbReference type="GO" id="GO:0042802">
    <property type="term" value="F:identical protein binding"/>
    <property type="evidence" value="ECO:0007669"/>
    <property type="project" value="TreeGrafter"/>
</dbReference>
<dbReference type="EMBL" id="CP003588">
    <property type="protein sequence ID" value="AFK69889.1"/>
    <property type="molecule type" value="Genomic_DNA"/>
</dbReference>
<dbReference type="PIRSF" id="PIRSF000521">
    <property type="entry name" value="Transaminase_4ab_Lys_Orn"/>
    <property type="match status" value="1"/>
</dbReference>
<accession>I3UWL8</accession>
<evidence type="ECO:0000256" key="1">
    <source>
        <dbReference type="ARBA" id="ARBA00001933"/>
    </source>
</evidence>
<dbReference type="SUPFAM" id="SSF53383">
    <property type="entry name" value="PLP-dependent transferases"/>
    <property type="match status" value="1"/>
</dbReference>
<keyword evidence="4 5" id="KW-0663">Pyridoxal phosphate</keyword>
<proteinExistence type="inferred from homology"/>
<dbReference type="HOGENOM" id="CLU_016922_10_1_6"/>
<evidence type="ECO:0000256" key="4">
    <source>
        <dbReference type="ARBA" id="ARBA00022898"/>
    </source>
</evidence>
<dbReference type="InterPro" id="IPR049704">
    <property type="entry name" value="Aminotrans_3_PPA_site"/>
</dbReference>
<dbReference type="CDD" id="cd00610">
    <property type="entry name" value="OAT_like"/>
    <property type="match status" value="1"/>
</dbReference>
<dbReference type="PANTHER" id="PTHR11986:SF79">
    <property type="entry name" value="ACETYLORNITHINE AMINOTRANSFERASE, MITOCHONDRIAL"/>
    <property type="match status" value="1"/>
</dbReference>
<dbReference type="InterPro" id="IPR015424">
    <property type="entry name" value="PyrdxlP-dep_Trfase"/>
</dbReference>
<dbReference type="PATRIC" id="fig|231023.4.peg.2767"/>